<dbReference type="RefSeq" id="WP_124222099.1">
    <property type="nucleotide sequence ID" value="NZ_RKQL01000003.1"/>
</dbReference>
<comment type="caution">
    <text evidence="5">The sequence shown here is derived from an EMBL/GenBank/DDBJ whole genome shotgun (WGS) entry which is preliminary data.</text>
</comment>
<keyword evidence="6" id="KW-1185">Reference proteome</keyword>
<evidence type="ECO:0000313" key="6">
    <source>
        <dbReference type="Proteomes" id="UP000272193"/>
    </source>
</evidence>
<feature type="compositionally biased region" description="Acidic residues" evidence="3">
    <location>
        <begin position="239"/>
        <end position="249"/>
    </location>
</feature>
<feature type="signal peptide" evidence="4">
    <location>
        <begin position="1"/>
        <end position="27"/>
    </location>
</feature>
<protein>
    <submittedName>
        <fullName evidence="5">Phospholipid-binding lipoprotein MlaA</fullName>
    </submittedName>
</protein>
<comment type="similarity">
    <text evidence="1">Belongs to the MlaA family.</text>
</comment>
<organism evidence="5 6">
    <name type="scientific">Tibeticola sediminis</name>
    <dbReference type="NCBI Taxonomy" id="1917811"/>
    <lineage>
        <taxon>Bacteria</taxon>
        <taxon>Pseudomonadati</taxon>
        <taxon>Pseudomonadota</taxon>
        <taxon>Betaproteobacteria</taxon>
        <taxon>Burkholderiales</taxon>
        <taxon>Comamonadaceae</taxon>
        <taxon>Tibeticola</taxon>
    </lineage>
</organism>
<dbReference type="AlphaFoldDB" id="A0A3N4U9X3"/>
<dbReference type="PANTHER" id="PTHR30035:SF3">
    <property type="entry name" value="INTERMEMBRANE PHOSPHOLIPID TRANSPORT SYSTEM LIPOPROTEIN MLAA"/>
    <property type="match status" value="1"/>
</dbReference>
<dbReference type="PROSITE" id="PS51257">
    <property type="entry name" value="PROKAR_LIPOPROTEIN"/>
    <property type="match status" value="1"/>
</dbReference>
<evidence type="ECO:0000256" key="2">
    <source>
        <dbReference type="ARBA" id="ARBA00022729"/>
    </source>
</evidence>
<evidence type="ECO:0000256" key="3">
    <source>
        <dbReference type="SAM" id="MobiDB-lite"/>
    </source>
</evidence>
<accession>A0A3N4U9X3</accession>
<dbReference type="PRINTS" id="PR01805">
    <property type="entry name" value="VACJLIPOPROT"/>
</dbReference>
<dbReference type="GO" id="GO:0016020">
    <property type="term" value="C:membrane"/>
    <property type="evidence" value="ECO:0007669"/>
    <property type="project" value="InterPro"/>
</dbReference>
<evidence type="ECO:0000256" key="4">
    <source>
        <dbReference type="SAM" id="SignalP"/>
    </source>
</evidence>
<dbReference type="InterPro" id="IPR007428">
    <property type="entry name" value="MlaA"/>
</dbReference>
<sequence length="249" mass="27424">MSMPVLRHPARLLILAAALVLAGCAHGPGADPRDPLEPLNRSVFAFNDAVDRTVLQPVATAYTDITPRPVRTGVRNFFNNLADGWSFVNQLLQGKPAEAMDSFFRFNINTLWGVFGLIDIASEMRIESRHEDFGQTLGRWGVPSGPYLVLPLMGPSTVRDAAARLTVDVKADPVRQADHVPTRNSLIALDVVQTRAQLLQATRMLDEAALDRYSFTRDIYLQKRQNDVFDGAPPPPDAPTEEPAEATQP</sequence>
<dbReference type="Proteomes" id="UP000272193">
    <property type="component" value="Unassembled WGS sequence"/>
</dbReference>
<feature type="chain" id="PRO_5017992151" evidence="4">
    <location>
        <begin position="28"/>
        <end position="249"/>
    </location>
</feature>
<reference evidence="5 6" key="1">
    <citation type="submission" date="2018-11" db="EMBL/GenBank/DDBJ databases">
        <title>Genomic Encyclopedia of Type Strains, Phase IV (KMG-IV): sequencing the most valuable type-strain genomes for metagenomic binning, comparative biology and taxonomic classification.</title>
        <authorList>
            <person name="Goeker M."/>
        </authorList>
    </citation>
    <scope>NUCLEOTIDE SEQUENCE [LARGE SCALE GENOMIC DNA]</scope>
    <source>
        <strain evidence="5 6">DSM 101684</strain>
    </source>
</reference>
<keyword evidence="2 4" id="KW-0732">Signal</keyword>
<dbReference type="EMBL" id="RKQL01000003">
    <property type="protein sequence ID" value="RPE67533.1"/>
    <property type="molecule type" value="Genomic_DNA"/>
</dbReference>
<dbReference type="Pfam" id="PF04333">
    <property type="entry name" value="MlaA"/>
    <property type="match status" value="1"/>
</dbReference>
<evidence type="ECO:0000256" key="1">
    <source>
        <dbReference type="ARBA" id="ARBA00010634"/>
    </source>
</evidence>
<dbReference type="PANTHER" id="PTHR30035">
    <property type="entry name" value="LIPOPROTEIN VACJ-RELATED"/>
    <property type="match status" value="1"/>
</dbReference>
<dbReference type="OrthoDB" id="9785326at2"/>
<evidence type="ECO:0000313" key="5">
    <source>
        <dbReference type="EMBL" id="RPE67533.1"/>
    </source>
</evidence>
<keyword evidence="5" id="KW-0449">Lipoprotein</keyword>
<dbReference type="GO" id="GO:0120010">
    <property type="term" value="P:intermembrane phospholipid transfer"/>
    <property type="evidence" value="ECO:0007669"/>
    <property type="project" value="TreeGrafter"/>
</dbReference>
<feature type="region of interest" description="Disordered" evidence="3">
    <location>
        <begin position="225"/>
        <end position="249"/>
    </location>
</feature>
<gene>
    <name evidence="5" type="ORF">EDC62_1412</name>
</gene>
<name>A0A3N4U9X3_9BURK</name>
<proteinExistence type="inferred from homology"/>